<dbReference type="Pfam" id="PF12710">
    <property type="entry name" value="HAD"/>
    <property type="match status" value="1"/>
</dbReference>
<dbReference type="InterPro" id="IPR036412">
    <property type="entry name" value="HAD-like_sf"/>
</dbReference>
<organism evidence="5">
    <name type="scientific">freshwater metagenome</name>
    <dbReference type="NCBI Taxonomy" id="449393"/>
    <lineage>
        <taxon>unclassified sequences</taxon>
        <taxon>metagenomes</taxon>
        <taxon>ecological metagenomes</taxon>
    </lineage>
</organism>
<keyword evidence="2" id="KW-0012">Acyltransferase</keyword>
<dbReference type="PANTHER" id="PTHR10434">
    <property type="entry name" value="1-ACYL-SN-GLYCEROL-3-PHOSPHATE ACYLTRANSFERASE"/>
    <property type="match status" value="1"/>
</dbReference>
<dbReference type="SUPFAM" id="SSF56784">
    <property type="entry name" value="HAD-like"/>
    <property type="match status" value="1"/>
</dbReference>
<dbReference type="PANTHER" id="PTHR10434:SF11">
    <property type="entry name" value="1-ACYL-SN-GLYCEROL-3-PHOSPHATE ACYLTRANSFERASE"/>
    <property type="match status" value="1"/>
</dbReference>
<dbReference type="NCBIfam" id="TIGR01488">
    <property type="entry name" value="HAD-SF-IB"/>
    <property type="match status" value="1"/>
</dbReference>
<proteinExistence type="predicted"/>
<sequence>MNQGAFFDLDRTILSGASALVVSKVLRETGVVNRSLPGETLLYQIFETFGENLPSMVLGRQAVLAMRGQSQSAVQTAAEKAVPELMDLLQPFVRQVIDDHRAHGRQVVLATTTPRDLIAPFAREVGFDDVIATTYEVDSTGRYTGELVGPYVWSKGKKDAVEQWCRENHVDATQSYAYSDSVFDEPLLSMVGFPHCVNPDWRLRLMAVARRWPVMHFDVPVGVAKIPVIGLEAQQALMKFARPEVFPYAKFSISGTENIPLDSAAILCGNHRSYFDIAAISLAVAKTGRAVRFLGKKEVFDAPIIGPLATALGGIRVERGTGSDEPLRAASQSLHAGDLVAIMPQGTIPRGPAFFDPVLKGRWGAARLADETRAPVIPVGIWGTENVWPRNAKLPNITNVTSPPQVIVRVGEPVMLNYVDPDEDTQIIMDAITALLPEEARVHREPTAEELRRSYPSNYSGDPDTEEIRRPGTD</sequence>
<evidence type="ECO:0000259" key="4">
    <source>
        <dbReference type="SMART" id="SM00563"/>
    </source>
</evidence>
<dbReference type="Pfam" id="PF01553">
    <property type="entry name" value="Acyltransferase"/>
    <property type="match status" value="1"/>
</dbReference>
<evidence type="ECO:0000256" key="2">
    <source>
        <dbReference type="ARBA" id="ARBA00023315"/>
    </source>
</evidence>
<reference evidence="5" key="1">
    <citation type="submission" date="2020-05" db="EMBL/GenBank/DDBJ databases">
        <authorList>
            <person name="Chiriac C."/>
            <person name="Salcher M."/>
            <person name="Ghai R."/>
            <person name="Kavagutti S V."/>
        </authorList>
    </citation>
    <scope>NUCLEOTIDE SEQUENCE</scope>
</reference>
<feature type="compositionally biased region" description="Basic and acidic residues" evidence="3">
    <location>
        <begin position="441"/>
        <end position="453"/>
    </location>
</feature>
<keyword evidence="1" id="KW-0808">Transferase</keyword>
<dbReference type="AlphaFoldDB" id="A0A6J6CQC3"/>
<accession>A0A6J6CQC3</accession>
<dbReference type="SUPFAM" id="SSF69593">
    <property type="entry name" value="Glycerol-3-phosphate (1)-acyltransferase"/>
    <property type="match status" value="1"/>
</dbReference>
<dbReference type="CDD" id="cd07989">
    <property type="entry name" value="LPLAT_AGPAT-like"/>
    <property type="match status" value="1"/>
</dbReference>
<dbReference type="EMBL" id="CAEZTC010000027">
    <property type="protein sequence ID" value="CAB4553497.1"/>
    <property type="molecule type" value="Genomic_DNA"/>
</dbReference>
<evidence type="ECO:0000313" key="5">
    <source>
        <dbReference type="EMBL" id="CAB4553497.1"/>
    </source>
</evidence>
<dbReference type="Gene3D" id="1.20.1440.100">
    <property type="entry name" value="SG protein - dephosphorylation function"/>
    <property type="match status" value="1"/>
</dbReference>
<evidence type="ECO:0000256" key="3">
    <source>
        <dbReference type="SAM" id="MobiDB-lite"/>
    </source>
</evidence>
<feature type="region of interest" description="Disordered" evidence="3">
    <location>
        <begin position="441"/>
        <end position="474"/>
    </location>
</feature>
<evidence type="ECO:0000256" key="1">
    <source>
        <dbReference type="ARBA" id="ARBA00022679"/>
    </source>
</evidence>
<protein>
    <submittedName>
        <fullName evidence="5">Unannotated protein</fullName>
    </submittedName>
</protein>
<gene>
    <name evidence="5" type="ORF">UFOPK1572_00338</name>
</gene>
<dbReference type="Gene3D" id="3.40.50.1000">
    <property type="entry name" value="HAD superfamily/HAD-like"/>
    <property type="match status" value="1"/>
</dbReference>
<dbReference type="SMART" id="SM00563">
    <property type="entry name" value="PlsC"/>
    <property type="match status" value="1"/>
</dbReference>
<dbReference type="InterPro" id="IPR002123">
    <property type="entry name" value="Plipid/glycerol_acylTrfase"/>
</dbReference>
<dbReference type="GO" id="GO:0006654">
    <property type="term" value="P:phosphatidic acid biosynthetic process"/>
    <property type="evidence" value="ECO:0007669"/>
    <property type="project" value="TreeGrafter"/>
</dbReference>
<dbReference type="InterPro" id="IPR023214">
    <property type="entry name" value="HAD_sf"/>
</dbReference>
<dbReference type="GO" id="GO:0003841">
    <property type="term" value="F:1-acylglycerol-3-phosphate O-acyltransferase activity"/>
    <property type="evidence" value="ECO:0007669"/>
    <property type="project" value="TreeGrafter"/>
</dbReference>
<name>A0A6J6CQC3_9ZZZZ</name>
<dbReference type="InterPro" id="IPR006385">
    <property type="entry name" value="HAD_hydro_SerB1"/>
</dbReference>
<dbReference type="NCBIfam" id="TIGR01490">
    <property type="entry name" value="HAD-SF-IB-hyp1"/>
    <property type="match status" value="1"/>
</dbReference>
<feature type="domain" description="Phospholipid/glycerol acyltransferase" evidence="4">
    <location>
        <begin position="265"/>
        <end position="384"/>
    </location>
</feature>